<dbReference type="InterPro" id="IPR019833">
    <property type="entry name" value="Mn/Fe_SOD_BS"/>
</dbReference>
<dbReference type="RefSeq" id="XP_031025181.1">
    <property type="nucleotide sequence ID" value="XM_031168816.1"/>
</dbReference>
<evidence type="ECO:0000259" key="9">
    <source>
        <dbReference type="Pfam" id="PF00081"/>
    </source>
</evidence>
<keyword evidence="4" id="KW-0479">Metal-binding</keyword>
<dbReference type="Pfam" id="PF13460">
    <property type="entry name" value="NAD_binding_10"/>
    <property type="match status" value="1"/>
</dbReference>
<dbReference type="FunFam" id="1.10.287.990:FF:000001">
    <property type="entry name" value="Superoxide dismutase"/>
    <property type="match status" value="1"/>
</dbReference>
<evidence type="ECO:0000256" key="6">
    <source>
        <dbReference type="ARBA" id="ARBA00023002"/>
    </source>
</evidence>
<dbReference type="GO" id="GO:0046872">
    <property type="term" value="F:metal ion binding"/>
    <property type="evidence" value="ECO:0007669"/>
    <property type="project" value="UniProtKB-KW"/>
</dbReference>
<organism evidence="12 13">
    <name type="scientific">Synchytrium microbalum</name>
    <dbReference type="NCBI Taxonomy" id="1806994"/>
    <lineage>
        <taxon>Eukaryota</taxon>
        <taxon>Fungi</taxon>
        <taxon>Fungi incertae sedis</taxon>
        <taxon>Chytridiomycota</taxon>
        <taxon>Chytridiomycota incertae sedis</taxon>
        <taxon>Chytridiomycetes</taxon>
        <taxon>Synchytriales</taxon>
        <taxon>Synchytriaceae</taxon>
        <taxon>Synchytrium</taxon>
    </lineage>
</organism>
<dbReference type="InterPro" id="IPR001189">
    <property type="entry name" value="Mn/Fe_SOD"/>
</dbReference>
<dbReference type="SUPFAM" id="SSF54719">
    <property type="entry name" value="Fe,Mn superoxide dismutase (SOD), C-terminal domain"/>
    <property type="match status" value="1"/>
</dbReference>
<comment type="similarity">
    <text evidence="2">Belongs to the iron/manganese superoxide dismutase family.</text>
</comment>
<dbReference type="InterPro" id="IPR036291">
    <property type="entry name" value="NAD(P)-bd_dom_sf"/>
</dbReference>
<evidence type="ECO:0000256" key="5">
    <source>
        <dbReference type="ARBA" id="ARBA00022862"/>
    </source>
</evidence>
<dbReference type="OrthoDB" id="275457at2759"/>
<protein>
    <recommendedName>
        <fullName evidence="3">superoxide dismutase</fullName>
        <ecNumber evidence="3">1.15.1.1</ecNumber>
    </recommendedName>
</protein>
<comment type="caution">
    <text evidence="12">The sequence shown here is derived from an EMBL/GenBank/DDBJ whole genome shotgun (WGS) entry which is preliminary data.</text>
</comment>
<comment type="cofactor">
    <cofactor evidence="1">
        <name>Mn(2+)</name>
        <dbReference type="ChEBI" id="CHEBI:29035"/>
    </cofactor>
</comment>
<dbReference type="InterPro" id="IPR019832">
    <property type="entry name" value="Mn/Fe_SOD_C"/>
</dbReference>
<evidence type="ECO:0000256" key="1">
    <source>
        <dbReference type="ARBA" id="ARBA00001936"/>
    </source>
</evidence>
<feature type="domain" description="NAD(P)-binding" evidence="11">
    <location>
        <begin position="251"/>
        <end position="396"/>
    </location>
</feature>
<keyword evidence="7" id="KW-0464">Manganese</keyword>
<dbReference type="Pfam" id="PF00081">
    <property type="entry name" value="Sod_Fe_N"/>
    <property type="match status" value="1"/>
</dbReference>
<name>A0A507C4Q3_9FUNG</name>
<evidence type="ECO:0000256" key="8">
    <source>
        <dbReference type="ARBA" id="ARBA00049204"/>
    </source>
</evidence>
<dbReference type="Proteomes" id="UP000319731">
    <property type="component" value="Unassembled WGS sequence"/>
</dbReference>
<dbReference type="InterPro" id="IPR016040">
    <property type="entry name" value="NAD(P)-bd_dom"/>
</dbReference>
<gene>
    <name evidence="12" type="ORF">SmJEL517_g02888</name>
</gene>
<dbReference type="GO" id="GO:0004784">
    <property type="term" value="F:superoxide dismutase activity"/>
    <property type="evidence" value="ECO:0007669"/>
    <property type="project" value="UniProtKB-EC"/>
</dbReference>
<evidence type="ECO:0000313" key="12">
    <source>
        <dbReference type="EMBL" id="TPX34461.1"/>
    </source>
</evidence>
<dbReference type="GeneID" id="42004113"/>
<dbReference type="SUPFAM" id="SSF51735">
    <property type="entry name" value="NAD(P)-binding Rossmann-fold domains"/>
    <property type="match status" value="1"/>
</dbReference>
<dbReference type="Gene3D" id="1.10.287.990">
    <property type="entry name" value="Fe,Mn superoxide dismutase (SOD) domain"/>
    <property type="match status" value="1"/>
</dbReference>
<dbReference type="CDD" id="cd05271">
    <property type="entry name" value="NDUFA9_like_SDR_a"/>
    <property type="match status" value="1"/>
</dbReference>
<accession>A0A507C4Q3</accession>
<evidence type="ECO:0000313" key="13">
    <source>
        <dbReference type="Proteomes" id="UP000319731"/>
    </source>
</evidence>
<dbReference type="GO" id="GO:0005739">
    <property type="term" value="C:mitochondrion"/>
    <property type="evidence" value="ECO:0007669"/>
    <property type="project" value="UniProtKB-ARBA"/>
</dbReference>
<keyword evidence="6" id="KW-0560">Oxidoreductase</keyword>
<keyword evidence="13" id="KW-1185">Reference proteome</keyword>
<evidence type="ECO:0000259" key="10">
    <source>
        <dbReference type="Pfam" id="PF02777"/>
    </source>
</evidence>
<dbReference type="InterPro" id="IPR051207">
    <property type="entry name" value="ComplexI_NDUFA9_subunit"/>
</dbReference>
<dbReference type="AlphaFoldDB" id="A0A507C4Q3"/>
<dbReference type="EC" id="1.15.1.1" evidence="3"/>
<dbReference type="InterPro" id="IPR019831">
    <property type="entry name" value="Mn/Fe_SOD_N"/>
</dbReference>
<evidence type="ECO:0000256" key="2">
    <source>
        <dbReference type="ARBA" id="ARBA00008714"/>
    </source>
</evidence>
<dbReference type="PRINTS" id="PR01703">
    <property type="entry name" value="MNSODISMTASE"/>
</dbReference>
<evidence type="ECO:0000256" key="3">
    <source>
        <dbReference type="ARBA" id="ARBA00012682"/>
    </source>
</evidence>
<dbReference type="EMBL" id="QEAO01000013">
    <property type="protein sequence ID" value="TPX34461.1"/>
    <property type="molecule type" value="Genomic_DNA"/>
</dbReference>
<sequence length="573" mass="64070">MIPAATVLRVSSRLARASTTRTLLASKHTLPDLPYDYNALEPYISADIMKIHHQKHHQTYINNLNVAEEKQHELINKNDLVSQIALQGALKFNGGGHINHSIFWTVMAPPKQGGGEPPKGALLNAINKDFGSLEAFTKSFNASTVAVQGSGWGWLGYNKAAKRLEIVTTANQDPLTQLVPLLGVDVWEHAYYLQYKNVRPDYLDAIWHVINWKSRRGAHDIVQREGSNKVFVRAGPGGRSSVSGHTATVFGSTGFLGRYLVNNLGKRGTQVVVPFRGNDDNKRHLKLMGDLGQIVPLRFDVRDEKSVAECVRHSDVVYNLIGRDYETKNFTYDQVNVDAARTVARIAREEGVSRLIHVSALNADVNSPSKYLRTKALGEEAVLSEFPDATIVRPATCFGYEDRFLNRIGWYLVWPPALPIAGNGMNKIRPVYAPDVTLVLARLLNDSQSMGQVVELPGPTEFYYYSFIKMFCEVTRRSPPIVYIPKQLAKIVPTFMDKLMAFPIDTPDSIERQCIDDRFSKASLSFADYDVTPHTIYETIGQFARLFVSQEYQNAPLNIPRNYSTDAINAAAQ</sequence>
<evidence type="ECO:0000256" key="7">
    <source>
        <dbReference type="ARBA" id="ARBA00023211"/>
    </source>
</evidence>
<dbReference type="PANTHER" id="PTHR12126">
    <property type="entry name" value="NADH-UBIQUINONE OXIDOREDUCTASE 39 KDA SUBUNIT-RELATED"/>
    <property type="match status" value="1"/>
</dbReference>
<keyword evidence="5" id="KW-0049">Antioxidant</keyword>
<dbReference type="InterPro" id="IPR036314">
    <property type="entry name" value="SOD_C_sf"/>
</dbReference>
<dbReference type="SUPFAM" id="SSF46609">
    <property type="entry name" value="Fe,Mn superoxide dismutase (SOD), N-terminal domain"/>
    <property type="match status" value="1"/>
</dbReference>
<dbReference type="Gene3D" id="3.55.40.20">
    <property type="entry name" value="Iron/manganese superoxide dismutase, C-terminal domain"/>
    <property type="match status" value="1"/>
</dbReference>
<dbReference type="PANTHER" id="PTHR12126:SF11">
    <property type="entry name" value="NADH DEHYDROGENASE [UBIQUINONE] 1 ALPHA SUBCOMPLEX SUBUNIT 9, MITOCHONDRIAL"/>
    <property type="match status" value="1"/>
</dbReference>
<dbReference type="Gene3D" id="3.40.50.720">
    <property type="entry name" value="NAD(P)-binding Rossmann-like Domain"/>
    <property type="match status" value="1"/>
</dbReference>
<evidence type="ECO:0000256" key="4">
    <source>
        <dbReference type="ARBA" id="ARBA00022723"/>
    </source>
</evidence>
<feature type="domain" description="Manganese/iron superoxide dismutase C-terminal" evidence="10">
    <location>
        <begin position="118"/>
        <end position="214"/>
    </location>
</feature>
<dbReference type="InterPro" id="IPR036324">
    <property type="entry name" value="Mn/Fe_SOD_N_sf"/>
</dbReference>
<dbReference type="Pfam" id="PF02777">
    <property type="entry name" value="Sod_Fe_C"/>
    <property type="match status" value="1"/>
</dbReference>
<feature type="domain" description="Manganese/iron superoxide dismutase N-terminal" evidence="9">
    <location>
        <begin position="27"/>
        <end position="108"/>
    </location>
</feature>
<reference evidence="12 13" key="1">
    <citation type="journal article" date="2019" name="Sci. Rep.">
        <title>Comparative genomics of chytrid fungi reveal insights into the obligate biotrophic and pathogenic lifestyle of Synchytrium endobioticum.</title>
        <authorList>
            <person name="van de Vossenberg B.T.L.H."/>
            <person name="Warris S."/>
            <person name="Nguyen H.D.T."/>
            <person name="van Gent-Pelzer M.P.E."/>
            <person name="Joly D.L."/>
            <person name="van de Geest H.C."/>
            <person name="Bonants P.J.M."/>
            <person name="Smith D.S."/>
            <person name="Levesque C.A."/>
            <person name="van der Lee T.A.J."/>
        </authorList>
    </citation>
    <scope>NUCLEOTIDE SEQUENCE [LARGE SCALE GENOMIC DNA]</scope>
    <source>
        <strain evidence="12 13">JEL517</strain>
    </source>
</reference>
<proteinExistence type="inferred from homology"/>
<dbReference type="PROSITE" id="PS00088">
    <property type="entry name" value="SOD_MN"/>
    <property type="match status" value="1"/>
</dbReference>
<dbReference type="GO" id="GO:0044877">
    <property type="term" value="F:protein-containing complex binding"/>
    <property type="evidence" value="ECO:0007669"/>
    <property type="project" value="TreeGrafter"/>
</dbReference>
<comment type="catalytic activity">
    <reaction evidence="8">
        <text>2 superoxide + 2 H(+) = H2O2 + O2</text>
        <dbReference type="Rhea" id="RHEA:20696"/>
        <dbReference type="ChEBI" id="CHEBI:15378"/>
        <dbReference type="ChEBI" id="CHEBI:15379"/>
        <dbReference type="ChEBI" id="CHEBI:16240"/>
        <dbReference type="ChEBI" id="CHEBI:18421"/>
        <dbReference type="EC" id="1.15.1.1"/>
    </reaction>
</comment>
<dbReference type="FunFam" id="3.55.40.20:FF:000002">
    <property type="entry name" value="Superoxide dismutase"/>
    <property type="match status" value="1"/>
</dbReference>
<evidence type="ECO:0000259" key="11">
    <source>
        <dbReference type="Pfam" id="PF13460"/>
    </source>
</evidence>
<dbReference type="STRING" id="1806994.A0A507C4Q3"/>